<dbReference type="RefSeq" id="WP_013346662.1">
    <property type="nucleotide sequence ID" value="NC_014541.1"/>
</dbReference>
<dbReference type="InterPro" id="IPR016377">
    <property type="entry name" value="Sucrose_GGa_phosphorylase-rel"/>
</dbReference>
<protein>
    <submittedName>
        <fullName evidence="5">Alpha amylase catalytic region</fullName>
    </submittedName>
</protein>
<dbReference type="GO" id="GO:0016757">
    <property type="term" value="F:glycosyltransferase activity"/>
    <property type="evidence" value="ECO:0007669"/>
    <property type="project" value="UniProtKB-KW"/>
</dbReference>
<evidence type="ECO:0000256" key="2">
    <source>
        <dbReference type="ARBA" id="ARBA00022679"/>
    </source>
</evidence>
<dbReference type="OrthoDB" id="9805159at2"/>
<dbReference type="STRING" id="550540.Fbal_3157"/>
<evidence type="ECO:0000259" key="4">
    <source>
        <dbReference type="SMART" id="SM00642"/>
    </source>
</evidence>
<organism evidence="5 6">
    <name type="scientific">Ferrimonas balearica (strain DSM 9799 / CCM 4581 / KCTC 23876 / PAT)</name>
    <dbReference type="NCBI Taxonomy" id="550540"/>
    <lineage>
        <taxon>Bacteria</taxon>
        <taxon>Pseudomonadati</taxon>
        <taxon>Pseudomonadota</taxon>
        <taxon>Gammaproteobacteria</taxon>
        <taxon>Alteromonadales</taxon>
        <taxon>Ferrimonadaceae</taxon>
        <taxon>Ferrimonas</taxon>
    </lineage>
</organism>
<name>E1SV56_FERBD</name>
<dbReference type="AlphaFoldDB" id="E1SV56"/>
<dbReference type="HOGENOM" id="CLU_021358_0_0_6"/>
<dbReference type="GeneID" id="67183374"/>
<feature type="domain" description="Glycosyl hydrolase family 13 catalytic" evidence="4">
    <location>
        <begin position="75"/>
        <end position="424"/>
    </location>
</feature>
<dbReference type="CAZy" id="GH13">
    <property type="family name" value="Glycoside Hydrolase Family 13"/>
</dbReference>
<dbReference type="Gene3D" id="3.20.20.80">
    <property type="entry name" value="Glycosidases"/>
    <property type="match status" value="1"/>
</dbReference>
<feature type="binding site" evidence="3">
    <location>
        <begin position="344"/>
        <end position="345"/>
    </location>
    <ligand>
        <name>substrate</name>
    </ligand>
</feature>
<dbReference type="PANTHER" id="PTHR38784">
    <property type="entry name" value="SUCROSE PHOSPHORYLASE"/>
    <property type="match status" value="1"/>
</dbReference>
<feature type="binding site" evidence="3">
    <location>
        <begin position="235"/>
        <end position="237"/>
    </location>
    <ligand>
        <name>substrate</name>
    </ligand>
</feature>
<dbReference type="eggNOG" id="COG0366">
    <property type="taxonomic scope" value="Bacteria"/>
</dbReference>
<evidence type="ECO:0000313" key="6">
    <source>
        <dbReference type="Proteomes" id="UP000006683"/>
    </source>
</evidence>
<keyword evidence="6" id="KW-1185">Reference proteome</keyword>
<dbReference type="GO" id="GO:0005975">
    <property type="term" value="P:carbohydrate metabolic process"/>
    <property type="evidence" value="ECO:0007669"/>
    <property type="project" value="InterPro"/>
</dbReference>
<proteinExistence type="predicted"/>
<dbReference type="InterPro" id="IPR013780">
    <property type="entry name" value="Glyco_hydro_b"/>
</dbReference>
<feature type="binding site" evidence="3">
    <location>
        <position position="104"/>
    </location>
    <ligand>
        <name>substrate</name>
    </ligand>
</feature>
<dbReference type="InterPro" id="IPR045857">
    <property type="entry name" value="O16G_dom_2"/>
</dbReference>
<dbReference type="SMART" id="SM00642">
    <property type="entry name" value="Aamy"/>
    <property type="match status" value="1"/>
</dbReference>
<dbReference type="InterPro" id="IPR006047">
    <property type="entry name" value="GH13_cat_dom"/>
</dbReference>
<gene>
    <name evidence="5" type="ordered locus">Fbal_3157</name>
</gene>
<dbReference type="KEGG" id="fbl:Fbal_3157"/>
<dbReference type="PIRSF" id="PIRSF003059">
    <property type="entry name" value="Sucrose_phosphorylase"/>
    <property type="match status" value="1"/>
</dbReference>
<reference evidence="5 6" key="1">
    <citation type="journal article" date="2010" name="Stand. Genomic Sci.">
        <title>Complete genome sequence of Ferrimonas balearica type strain (PAT).</title>
        <authorList>
            <person name="Nolan M."/>
            <person name="Sikorski J."/>
            <person name="Davenport K."/>
            <person name="Lucas S."/>
            <person name="Glavina Del Rio T."/>
            <person name="Tice H."/>
            <person name="Cheng J."/>
            <person name="Goodwin L."/>
            <person name="Pitluck S."/>
            <person name="Liolios K."/>
            <person name="Ivanova N."/>
            <person name="Mavromatis K."/>
            <person name="Ovchinnikova G."/>
            <person name="Pati A."/>
            <person name="Chen A."/>
            <person name="Palaniappan K."/>
            <person name="Land M."/>
            <person name="Hauser L."/>
            <person name="Chang Y."/>
            <person name="Jeffries C."/>
            <person name="Tapia R."/>
            <person name="Brettin T."/>
            <person name="Detter J."/>
            <person name="Han C."/>
            <person name="Yasawong M."/>
            <person name="Rohde M."/>
            <person name="Tindall B."/>
            <person name="Goker M."/>
            <person name="Woyke T."/>
            <person name="Bristow J."/>
            <person name="Eisen J."/>
            <person name="Markowitz V."/>
            <person name="Hugenholtz P."/>
            <person name="Kyrpides N."/>
            <person name="Klenk H."/>
            <person name="Lapidus A."/>
        </authorList>
    </citation>
    <scope>NUCLEOTIDE SEQUENCE [LARGE SCALE GENOMIC DNA]</scope>
    <source>
        <strain evidence="6">DSM 9799 / CCM 4581 / KCTC 23876 / PAT</strain>
    </source>
</reference>
<evidence type="ECO:0000256" key="1">
    <source>
        <dbReference type="ARBA" id="ARBA00022676"/>
    </source>
</evidence>
<keyword evidence="2" id="KW-0808">Transferase</keyword>
<dbReference type="Gene3D" id="2.60.40.1180">
    <property type="entry name" value="Golgi alpha-mannosidase II"/>
    <property type="match status" value="1"/>
</dbReference>
<dbReference type="InterPro" id="IPR017853">
    <property type="entry name" value="GH"/>
</dbReference>
<dbReference type="Gene3D" id="3.90.400.10">
    <property type="entry name" value="Oligo-1,6-glucosidase, Domain 2"/>
    <property type="match status" value="1"/>
</dbReference>
<dbReference type="PANTHER" id="PTHR38784:SF1">
    <property type="entry name" value="SUCROSE PHOSPHORYLASE"/>
    <property type="match status" value="1"/>
</dbReference>
<keyword evidence="1" id="KW-0328">Glycosyltransferase</keyword>
<dbReference type="EMBL" id="CP002209">
    <property type="protein sequence ID" value="ADN77356.1"/>
    <property type="molecule type" value="Genomic_DNA"/>
</dbReference>
<dbReference type="CDD" id="cd11356">
    <property type="entry name" value="AmyAc_Sucrose_phosphorylase-like_1"/>
    <property type="match status" value="1"/>
</dbReference>
<evidence type="ECO:0000256" key="3">
    <source>
        <dbReference type="PIRSR" id="PIRSR003059-2"/>
    </source>
</evidence>
<dbReference type="SUPFAM" id="SSF51445">
    <property type="entry name" value="(Trans)glycosidases"/>
    <property type="match status" value="1"/>
</dbReference>
<dbReference type="Proteomes" id="UP000006683">
    <property type="component" value="Chromosome"/>
</dbReference>
<feature type="binding site" evidence="3">
    <location>
        <position position="142"/>
    </location>
    <ligand>
        <name>substrate</name>
    </ligand>
</feature>
<dbReference type="Pfam" id="PF00128">
    <property type="entry name" value="Alpha-amylase"/>
    <property type="match status" value="1"/>
</dbReference>
<feature type="binding site" evidence="3">
    <location>
        <position position="451"/>
    </location>
    <ligand>
        <name>substrate</name>
    </ligand>
</feature>
<dbReference type="InterPro" id="IPR033746">
    <property type="entry name" value="GGa_phosphorylase"/>
</dbReference>
<accession>E1SV56</accession>
<sequence>MVHPTLEALQQQVVEHLRLIYPEEDHETLAHRLIHAVGAEGHCVMARPRSEPWDQQDLIVITYGDSLRREGERPLHTLKRFVDHYLAHVATGIHILPFFPYSSDDGFAVIDYAQVNPSLGEWADIRDIAEETRLMADLVINHCSSRSRWFEQFKADEAPGRDYFITADPDEDYHQVVRPRTSELLKPVTTAAGERHVWCTFSHDQVDLNFANPQVLVEMVRIIQLYLSQGVSIFRLDAVAFLWKEAGTSCLNLPQTHEIVRLLRTLVSFYDPRILLITETNIPNRENLAYFGNGNEAHAIYNFSLPPLLLHTMLTGDCNALKLWQMSMPPAQMGTTYLNFIASHDGIGLRPVEGLLEEKQIADIATTMEAFGGRISWRSLGEGGLRPYEINIALYDAMKGTLQGPDQYQQARFLCAHAIMLSLEGLPAIYLHSLLATQNDLDKVANTGNNRSINRHCWDADALEAHLVDVKSHHHQVFVGLCQLARLRQDQAAFHPSATQFVLHLGDELFGVWRQSQRRDQSIFAVANVTDQVQTLRLSSLNLIGTQNWWDLLSGDDYPDLHGDIELAPYQSVWLTNRSRETAT</sequence>
<evidence type="ECO:0000313" key="5">
    <source>
        <dbReference type="EMBL" id="ADN77356.1"/>
    </source>
</evidence>